<dbReference type="AlphaFoldDB" id="A0A073K4T5"/>
<gene>
    <name evidence="1" type="ORF">BAMA_01950</name>
</gene>
<sequence length="186" mass="19385">MTGAWVQAGGNIISAIGSTRAYIGEENVEDGLIIVGESLQAIGNLLPTFVQNDKPLAKAGNQIQALGNTSDVVGTALVVMEKDTEKGTEKENDLLLIAGNSLQSLGALVSALDEIKDVGSIQKLEIIGNLLQTIGAGLQAIQAILNYKMTEDEEEIQLIGVIGGWVQATGTVIAAIGETEEAIVED</sequence>
<dbReference type="EMBL" id="JOTN01000001">
    <property type="protein sequence ID" value="KEK21556.1"/>
    <property type="molecule type" value="Genomic_DNA"/>
</dbReference>
<evidence type="ECO:0008006" key="3">
    <source>
        <dbReference type="Google" id="ProtNLM"/>
    </source>
</evidence>
<dbReference type="Pfam" id="PF22116">
    <property type="entry name" value="DUF6944"/>
    <property type="match status" value="1"/>
</dbReference>
<name>A0A073K4T5_9BACI</name>
<organism evidence="1 2">
    <name type="scientific">Bacillus manliponensis</name>
    <dbReference type="NCBI Taxonomy" id="574376"/>
    <lineage>
        <taxon>Bacteria</taxon>
        <taxon>Bacillati</taxon>
        <taxon>Bacillota</taxon>
        <taxon>Bacilli</taxon>
        <taxon>Bacillales</taxon>
        <taxon>Bacillaceae</taxon>
        <taxon>Bacillus</taxon>
        <taxon>Bacillus cereus group</taxon>
    </lineage>
</organism>
<reference evidence="1 2" key="1">
    <citation type="submission" date="2014-06" db="EMBL/GenBank/DDBJ databases">
        <title>Draft genome sequence of Bacillus manliponensis JCM 15802 (MCCC 1A00708).</title>
        <authorList>
            <person name="Lai Q."/>
            <person name="Liu Y."/>
            <person name="Shao Z."/>
        </authorList>
    </citation>
    <scope>NUCLEOTIDE SEQUENCE [LARGE SCALE GENOMIC DNA]</scope>
    <source>
        <strain evidence="1 2">JCM 15802</strain>
    </source>
</reference>
<accession>A0A073K4T5</accession>
<comment type="caution">
    <text evidence="1">The sequence shown here is derived from an EMBL/GenBank/DDBJ whole genome shotgun (WGS) entry which is preliminary data.</text>
</comment>
<keyword evidence="2" id="KW-1185">Reference proteome</keyword>
<evidence type="ECO:0000313" key="2">
    <source>
        <dbReference type="Proteomes" id="UP000027822"/>
    </source>
</evidence>
<proteinExistence type="predicted"/>
<dbReference type="InterPro" id="IPR054224">
    <property type="entry name" value="DUF6944"/>
</dbReference>
<protein>
    <recommendedName>
        <fullName evidence="3">AraC family transcriptional regulator</fullName>
    </recommendedName>
</protein>
<dbReference type="STRING" id="574376.BAMA_01950"/>
<evidence type="ECO:0000313" key="1">
    <source>
        <dbReference type="EMBL" id="KEK21556.1"/>
    </source>
</evidence>
<dbReference type="Proteomes" id="UP000027822">
    <property type="component" value="Unassembled WGS sequence"/>
</dbReference>